<gene>
    <name evidence="1" type="ORF">MILVUS5_LOCUS29535</name>
</gene>
<evidence type="ECO:0000313" key="2">
    <source>
        <dbReference type="Proteomes" id="UP001177021"/>
    </source>
</evidence>
<dbReference type="EMBL" id="CASHSV030000409">
    <property type="protein sequence ID" value="CAJ2664284.1"/>
    <property type="molecule type" value="Genomic_DNA"/>
</dbReference>
<name>A0ACB0L795_TRIPR</name>
<comment type="caution">
    <text evidence="1">The sequence shown here is derived from an EMBL/GenBank/DDBJ whole genome shotgun (WGS) entry which is preliminary data.</text>
</comment>
<organism evidence="1 2">
    <name type="scientific">Trifolium pratense</name>
    <name type="common">Red clover</name>
    <dbReference type="NCBI Taxonomy" id="57577"/>
    <lineage>
        <taxon>Eukaryota</taxon>
        <taxon>Viridiplantae</taxon>
        <taxon>Streptophyta</taxon>
        <taxon>Embryophyta</taxon>
        <taxon>Tracheophyta</taxon>
        <taxon>Spermatophyta</taxon>
        <taxon>Magnoliopsida</taxon>
        <taxon>eudicotyledons</taxon>
        <taxon>Gunneridae</taxon>
        <taxon>Pentapetalae</taxon>
        <taxon>rosids</taxon>
        <taxon>fabids</taxon>
        <taxon>Fabales</taxon>
        <taxon>Fabaceae</taxon>
        <taxon>Papilionoideae</taxon>
        <taxon>50 kb inversion clade</taxon>
        <taxon>NPAAA clade</taxon>
        <taxon>Hologalegina</taxon>
        <taxon>IRL clade</taxon>
        <taxon>Trifolieae</taxon>
        <taxon>Trifolium</taxon>
    </lineage>
</organism>
<dbReference type="Proteomes" id="UP001177021">
    <property type="component" value="Unassembled WGS sequence"/>
</dbReference>
<sequence length="525" mass="60186">MCLEKPMALKICPHEQIKLVFSSPFCLSLFFLVSVLIVFNLAIKKPKSKTNLNKLPSPPKLPIIGNLHQLGTLTYSSLRDLSLKYGNVMLLQFGQKPTLVISSAEVAMEIMKTHDLAFSNRIQTTATNILFYGCTDIGFANYGENWRQKRKICVLELLSMKRVQSFRQIREEEVDELVSKLREASSNDAYVNLSELFVETTNNIICTCSLGRKYGGASESDNRVKEIARDIMNHLSTFIVGDYFPSLAWVDVLSGKIRKIKDTFEDLDSVFDQVIEELLGVKKIENDQIKKKGFIDILLQLKEDGMLGFELSNNDIKAILENMFVGGTDTTSSTLEWAVSELVKHPTIMKKTQEEVRRVLNDNSKVEESDINQMNYLKCVVKETLRLHPVLPFLVPRETISNVKLNGYEIPEKISVYINAWAIQRDPKNWENPDEFKPERFEHNQDGFKVQDFHFIPFGFGRRGCPGMNFAITTIEYVLANILYWFDWKLPETDEGKQDIDMSEIFGFALTKKEPLLLKPILHFH</sequence>
<proteinExistence type="predicted"/>
<reference evidence="1" key="1">
    <citation type="submission" date="2023-10" db="EMBL/GenBank/DDBJ databases">
        <authorList>
            <person name="Rodriguez Cubillos JULIANA M."/>
            <person name="De Vega J."/>
        </authorList>
    </citation>
    <scope>NUCLEOTIDE SEQUENCE</scope>
</reference>
<evidence type="ECO:0000313" key="1">
    <source>
        <dbReference type="EMBL" id="CAJ2664284.1"/>
    </source>
</evidence>
<keyword evidence="2" id="KW-1185">Reference proteome</keyword>
<accession>A0ACB0L795</accession>
<protein>
    <submittedName>
        <fullName evidence="1">Uncharacterized protein</fullName>
    </submittedName>
</protein>